<dbReference type="InterPro" id="IPR037401">
    <property type="entry name" value="SnoaL-like"/>
</dbReference>
<sequence length="135" mass="15126">MSQTTASRNVELLRDGYRAFNESDIESVMAIMSDDIEWIEPEGLPHSGTHRGPEAIVENVFTPVMEQYEDLNLEVDRFVGDGDTVVVLGTARGRGRETGKSLENPFAHVYDIEDGQITRFVQHTNTYHSRDVIGA</sequence>
<dbReference type="PANTHER" id="PTHR41252:SF1">
    <property type="entry name" value="BLR2505 PROTEIN"/>
    <property type="match status" value="1"/>
</dbReference>
<evidence type="ECO:0000313" key="3">
    <source>
        <dbReference type="Proteomes" id="UP001596333"/>
    </source>
</evidence>
<comment type="caution">
    <text evidence="2">The sequence shown here is derived from an EMBL/GenBank/DDBJ whole genome shotgun (WGS) entry which is preliminary data.</text>
</comment>
<accession>A0ABD5UKJ7</accession>
<dbReference type="SUPFAM" id="SSF54427">
    <property type="entry name" value="NTF2-like"/>
    <property type="match status" value="1"/>
</dbReference>
<name>A0ABD5UKJ7_9EURY</name>
<organism evidence="2 3">
    <name type="scientific">Halorubrum trueperi</name>
    <dbReference type="NCBI Taxonomy" id="2004704"/>
    <lineage>
        <taxon>Archaea</taxon>
        <taxon>Methanobacteriati</taxon>
        <taxon>Methanobacteriota</taxon>
        <taxon>Stenosarchaea group</taxon>
        <taxon>Halobacteria</taxon>
        <taxon>Halobacteriales</taxon>
        <taxon>Haloferacaceae</taxon>
        <taxon>Halorubrum</taxon>
    </lineage>
</organism>
<dbReference type="AlphaFoldDB" id="A0ABD5UKJ7"/>
<reference evidence="2 3" key="1">
    <citation type="journal article" date="2019" name="Int. J. Syst. Evol. Microbiol.">
        <title>The Global Catalogue of Microorganisms (GCM) 10K type strain sequencing project: providing services to taxonomists for standard genome sequencing and annotation.</title>
        <authorList>
            <consortium name="The Broad Institute Genomics Platform"/>
            <consortium name="The Broad Institute Genome Sequencing Center for Infectious Disease"/>
            <person name="Wu L."/>
            <person name="Ma J."/>
        </authorList>
    </citation>
    <scope>NUCLEOTIDE SEQUENCE [LARGE SCALE GENOMIC DNA]</scope>
    <source>
        <strain evidence="2 3">Y73</strain>
    </source>
</reference>
<dbReference type="Gene3D" id="3.10.450.50">
    <property type="match status" value="1"/>
</dbReference>
<dbReference type="EMBL" id="JBHSXI010000012">
    <property type="protein sequence ID" value="MFC6889803.1"/>
    <property type="molecule type" value="Genomic_DNA"/>
</dbReference>
<proteinExistence type="predicted"/>
<dbReference type="InterPro" id="IPR032710">
    <property type="entry name" value="NTF2-like_dom_sf"/>
</dbReference>
<gene>
    <name evidence="2" type="ORF">ACFQEY_12355</name>
</gene>
<dbReference type="Proteomes" id="UP001596333">
    <property type="component" value="Unassembled WGS sequence"/>
</dbReference>
<dbReference type="Pfam" id="PF12680">
    <property type="entry name" value="SnoaL_2"/>
    <property type="match status" value="1"/>
</dbReference>
<evidence type="ECO:0000313" key="2">
    <source>
        <dbReference type="EMBL" id="MFC6889803.1"/>
    </source>
</evidence>
<evidence type="ECO:0000259" key="1">
    <source>
        <dbReference type="Pfam" id="PF12680"/>
    </source>
</evidence>
<feature type="domain" description="SnoaL-like" evidence="1">
    <location>
        <begin position="14"/>
        <end position="119"/>
    </location>
</feature>
<dbReference type="RefSeq" id="WP_379768949.1">
    <property type="nucleotide sequence ID" value="NZ_JBHSXI010000012.1"/>
</dbReference>
<dbReference type="PANTHER" id="PTHR41252">
    <property type="entry name" value="BLR2505 PROTEIN"/>
    <property type="match status" value="1"/>
</dbReference>
<keyword evidence="3" id="KW-1185">Reference proteome</keyword>
<protein>
    <submittedName>
        <fullName evidence="2">Nuclear transport factor 2 family protein</fullName>
    </submittedName>
</protein>